<reference evidence="1" key="1">
    <citation type="submission" date="2020-02" db="EMBL/GenBank/DDBJ databases">
        <title>Flavobacterium sp. genome.</title>
        <authorList>
            <person name="Jung H.S."/>
            <person name="Baek J.H."/>
            <person name="Jeon C.O."/>
        </authorList>
    </citation>
    <scope>NUCLEOTIDE SEQUENCE</scope>
    <source>
        <strain evidence="1">SE-s28</strain>
    </source>
</reference>
<organism evidence="1 2">
    <name type="scientific">Flavobacterium silvaticum</name>
    <dbReference type="NCBI Taxonomy" id="1852020"/>
    <lineage>
        <taxon>Bacteria</taxon>
        <taxon>Pseudomonadati</taxon>
        <taxon>Bacteroidota</taxon>
        <taxon>Flavobacteriia</taxon>
        <taxon>Flavobacteriales</taxon>
        <taxon>Flavobacteriaceae</taxon>
        <taxon>Flavobacterium</taxon>
    </lineage>
</organism>
<dbReference type="Proteomes" id="UP000712080">
    <property type="component" value="Unassembled WGS sequence"/>
</dbReference>
<feature type="non-terminal residue" evidence="1">
    <location>
        <position position="729"/>
    </location>
</feature>
<evidence type="ECO:0000313" key="2">
    <source>
        <dbReference type="Proteomes" id="UP000712080"/>
    </source>
</evidence>
<dbReference type="EMBL" id="JAAMPU010000094">
    <property type="protein sequence ID" value="NMH26683.1"/>
    <property type="molecule type" value="Genomic_DNA"/>
</dbReference>
<comment type="caution">
    <text evidence="1">The sequence shown here is derived from an EMBL/GenBank/DDBJ whole genome shotgun (WGS) entry which is preliminary data.</text>
</comment>
<dbReference type="AlphaFoldDB" id="A0A972JH28"/>
<gene>
    <name evidence="1" type="ORF">G6047_01440</name>
</gene>
<keyword evidence="2" id="KW-1185">Reference proteome</keyword>
<name>A0A972JH28_9FLAO</name>
<evidence type="ECO:0008006" key="3">
    <source>
        <dbReference type="Google" id="ProtNLM"/>
    </source>
</evidence>
<sequence>MEFPNCTGSTGLGDVGCLGSTPNGTWFTLKIDQSGNLQFDITQTSQPNGNGTTLDVDFIAFGPFSQDPNDPNFLASLCDGIDYDWCDSCPNNTTSPNYYPDGLVVDCSFDASYTETLHIDNAQNGQIYMVLITNYSDDPGYISFTQESGAGSTDCNYVCPLTFIDPGFICPGYDVTLVAESDAVNPTFQWYDPAGNAIPGATTNQLTVSVPGIYTLEANGTIATGSACNNTQTVEVFTSPPPTYTAPTTLFACNEPGPAVFDLTSNIPPELNPNTVAFYHSEQDALYLFDNITNPTTYQGADGEIIWMSIESVGSGCIFADSFPLGYFCEEVQAGTPGDLTLCADASIPSNVASFDLSGIDAQTLGANSAADYQPTIHLNSGDADTGAAPIDPAVLFSGTDGQVLWVRLEKIADPTVYSTAFFTLHVNPLPTGTISASATSVCIGGTTPQVTFTATTGTAPFTFTYTDATGQQSPSVSGNSLTIDVPASTAGPVTVTFDSIVDANGCSQLINQSVSIDVLPLPEATITSNVAGICQGSSPMTVTFTGSNGTGPYSFTYSVNNGSPLVMDSTYPTYPNYVVDTSIVGPVNITLLEVSDANCSNFQGDILNLEVYSLPSASATVSASQVCQDAPQPTVTFTADPTLGESPYTFNYTLNGGIVQGTTLAPGENIFQFVVSTASTGTYDAELISISDVNGCIRQINQTVSVTVVGAPVIPSFPVLHVCDDNND</sequence>
<evidence type="ECO:0000313" key="1">
    <source>
        <dbReference type="EMBL" id="NMH26683.1"/>
    </source>
</evidence>
<accession>A0A972JH28</accession>
<protein>
    <recommendedName>
        <fullName evidence="3">Ig-like domain-containing protein</fullName>
    </recommendedName>
</protein>
<proteinExistence type="predicted"/>